<evidence type="ECO:0000313" key="2">
    <source>
        <dbReference type="EMBL" id="MDF0478978.1"/>
    </source>
</evidence>
<keyword evidence="1" id="KW-0472">Membrane</keyword>
<feature type="transmembrane region" description="Helical" evidence="1">
    <location>
        <begin position="5"/>
        <end position="22"/>
    </location>
</feature>
<feature type="transmembrane region" description="Helical" evidence="1">
    <location>
        <begin position="63"/>
        <end position="86"/>
    </location>
</feature>
<name>A0ABT5WYZ1_9ENTE</name>
<sequence length="120" mass="13032">MTGLIGIGGLIAGLVITSLFNLSVSLGFLGIVLLTLAALALTVFTFLFSVFNWPIKQTISETFYVVLSSSANAIILFILPLLMLVIFSKINLFFYMSLGFATTALVQIIFFKKVLGVEND</sequence>
<feature type="transmembrane region" description="Helical" evidence="1">
    <location>
        <begin position="28"/>
        <end position="51"/>
    </location>
</feature>
<keyword evidence="1" id="KW-1133">Transmembrane helix</keyword>
<reference evidence="2" key="1">
    <citation type="submission" date="2022-10" db="EMBL/GenBank/DDBJ databases">
        <title>Vagococcus sp. isolated from poultry meat.</title>
        <authorList>
            <person name="Johansson P."/>
            <person name="Bjorkroth J."/>
        </authorList>
    </citation>
    <scope>NUCLEOTIDE SEQUENCE</scope>
    <source>
        <strain evidence="2">PNs007</strain>
    </source>
</reference>
<proteinExistence type="predicted"/>
<keyword evidence="3" id="KW-1185">Reference proteome</keyword>
<protein>
    <submittedName>
        <fullName evidence="2">Uncharacterized protein</fullName>
    </submittedName>
</protein>
<dbReference type="RefSeq" id="WP_275470834.1">
    <property type="nucleotide sequence ID" value="NZ_JAPDSH010000001.1"/>
</dbReference>
<evidence type="ECO:0000313" key="3">
    <source>
        <dbReference type="Proteomes" id="UP001147148"/>
    </source>
</evidence>
<accession>A0ABT5WYZ1</accession>
<comment type="caution">
    <text evidence="2">The sequence shown here is derived from an EMBL/GenBank/DDBJ whole genome shotgun (WGS) entry which is preliminary data.</text>
</comment>
<organism evidence="2 3">
    <name type="scientific">Vagococcus proximus</name>
    <dbReference type="NCBI Taxonomy" id="2991417"/>
    <lineage>
        <taxon>Bacteria</taxon>
        <taxon>Bacillati</taxon>
        <taxon>Bacillota</taxon>
        <taxon>Bacilli</taxon>
        <taxon>Lactobacillales</taxon>
        <taxon>Enterococcaceae</taxon>
        <taxon>Vagococcus</taxon>
    </lineage>
</organism>
<keyword evidence="1" id="KW-0812">Transmembrane</keyword>
<evidence type="ECO:0000256" key="1">
    <source>
        <dbReference type="SAM" id="Phobius"/>
    </source>
</evidence>
<feature type="transmembrane region" description="Helical" evidence="1">
    <location>
        <begin position="92"/>
        <end position="111"/>
    </location>
</feature>
<dbReference type="Proteomes" id="UP001147148">
    <property type="component" value="Unassembled WGS sequence"/>
</dbReference>
<gene>
    <name evidence="2" type="ORF">OL233_01655</name>
</gene>
<dbReference type="EMBL" id="JAPDSH010000001">
    <property type="protein sequence ID" value="MDF0478978.1"/>
    <property type="molecule type" value="Genomic_DNA"/>
</dbReference>